<dbReference type="HOGENOM" id="CLU_2193629_0_0_9"/>
<dbReference type="EMBL" id="CP002461">
    <property type="protein sequence ID" value="AEN99375.1"/>
    <property type="molecule type" value="Genomic_DNA"/>
</dbReference>
<proteinExistence type="predicted"/>
<dbReference type="AlphaFoldDB" id="G2KWI1"/>
<organism evidence="1 2">
    <name type="scientific">Fructilactobacillus sanfranciscensis (strain TMW 1.1304)</name>
    <name type="common">Lactobacillus sanfranciscensis</name>
    <dbReference type="NCBI Taxonomy" id="714313"/>
    <lineage>
        <taxon>Bacteria</taxon>
        <taxon>Bacillati</taxon>
        <taxon>Bacillota</taxon>
        <taxon>Bacilli</taxon>
        <taxon>Lactobacillales</taxon>
        <taxon>Lactobacillaceae</taxon>
        <taxon>Fructilactobacillus</taxon>
    </lineage>
</organism>
<reference evidence="1 2" key="1">
    <citation type="journal article" date="2011" name="Microb. Cell Fact.">
        <title>Genomic analysis reveals Lactobacillus sanfranciscensis as stable element in traditional sourdoughs.</title>
        <authorList>
            <person name="Vogel R.F."/>
            <person name="Pavlovic M."/>
            <person name="Ehrmann M.A."/>
            <person name="Wiezer A."/>
            <person name="Liesegang H."/>
            <person name="Offschanka S."/>
            <person name="Voget S."/>
            <person name="Angelov A."/>
            <person name="Bocker G."/>
            <person name="Liebl W."/>
        </authorList>
    </citation>
    <scope>NUCLEOTIDE SEQUENCE [LARGE SCALE GENOMIC DNA]</scope>
    <source>
        <strain evidence="1 2">TMW 1.1304</strain>
    </source>
</reference>
<name>G2KWI1_FRUST</name>
<sequence length="108" mass="12668">MINEELNEKMKILRKSAAKASHNKIGKRNRSGIVGVTKLVNRNQDGREYIYWQASINVKGKQYLKCFKENERKDAIIQRGLWEQNFLVELQPSIKAYVLNYLKLNNDL</sequence>
<protein>
    <submittedName>
        <fullName evidence="1">Uncharacterized protein</fullName>
    </submittedName>
</protein>
<evidence type="ECO:0000313" key="2">
    <source>
        <dbReference type="Proteomes" id="UP000001285"/>
    </source>
</evidence>
<evidence type="ECO:0000313" key="1">
    <source>
        <dbReference type="EMBL" id="AEN99375.1"/>
    </source>
</evidence>
<dbReference type="KEGG" id="lsn:LSA_09750"/>
<gene>
    <name evidence="1" type="ordered locus">LSA_09750</name>
</gene>
<keyword evidence="2" id="KW-1185">Reference proteome</keyword>
<dbReference type="RefSeq" id="WP_014082233.1">
    <property type="nucleotide sequence ID" value="NC_015978.1"/>
</dbReference>
<accession>G2KWI1</accession>
<dbReference type="Proteomes" id="UP000001285">
    <property type="component" value="Chromosome"/>
</dbReference>
<dbReference type="STRING" id="714313.LSA_09750"/>